<evidence type="ECO:0000313" key="2">
    <source>
        <dbReference type="EMBL" id="OSX56563.1"/>
    </source>
</evidence>
<sequence>MRDLRKRVAQLEEDELVEQTMLRGTQIGEEQLPSSNDINAILQSLMGSGSGSRQSTPAQPTIQPDLTYPWGANFGQAAHTELGGTDSTATAMEKRMARTRTLR</sequence>
<dbReference type="STRING" id="670580.A0A1X6MKI2"/>
<protein>
    <submittedName>
        <fullName evidence="2">Uncharacterized protein</fullName>
    </submittedName>
</protein>
<dbReference type="GeneID" id="36333287"/>
<proteinExistence type="predicted"/>
<organism evidence="2 3">
    <name type="scientific">Postia placenta MAD-698-R-SB12</name>
    <dbReference type="NCBI Taxonomy" id="670580"/>
    <lineage>
        <taxon>Eukaryota</taxon>
        <taxon>Fungi</taxon>
        <taxon>Dikarya</taxon>
        <taxon>Basidiomycota</taxon>
        <taxon>Agaricomycotina</taxon>
        <taxon>Agaricomycetes</taxon>
        <taxon>Polyporales</taxon>
        <taxon>Adustoporiaceae</taxon>
        <taxon>Rhodonia</taxon>
    </lineage>
</organism>
<feature type="compositionally biased region" description="Polar residues" evidence="1">
    <location>
        <begin position="44"/>
        <end position="64"/>
    </location>
</feature>
<dbReference type="Proteomes" id="UP000194127">
    <property type="component" value="Unassembled WGS sequence"/>
</dbReference>
<keyword evidence="3" id="KW-1185">Reference proteome</keyword>
<dbReference type="EMBL" id="KZ110613">
    <property type="protein sequence ID" value="OSX56563.1"/>
    <property type="molecule type" value="Genomic_DNA"/>
</dbReference>
<accession>A0A1X6MKI2</accession>
<feature type="region of interest" description="Disordered" evidence="1">
    <location>
        <begin position="44"/>
        <end position="103"/>
    </location>
</feature>
<reference evidence="2 3" key="1">
    <citation type="submission" date="2017-04" db="EMBL/GenBank/DDBJ databases">
        <title>Genome Sequence of the Model Brown-Rot Fungus Postia placenta SB12.</title>
        <authorList>
            <consortium name="DOE Joint Genome Institute"/>
            <person name="Gaskell J."/>
            <person name="Kersten P."/>
            <person name="Larrondo L.F."/>
            <person name="Canessa P."/>
            <person name="Martinez D."/>
            <person name="Hibbett D."/>
            <person name="Schmoll M."/>
            <person name="Kubicek C.P."/>
            <person name="Martinez A.T."/>
            <person name="Yadav J."/>
            <person name="Master E."/>
            <person name="Magnuson J.K."/>
            <person name="James T."/>
            <person name="Yaver D."/>
            <person name="Berka R."/>
            <person name="Labutti K."/>
            <person name="Lipzen A."/>
            <person name="Aerts A."/>
            <person name="Barry K."/>
            <person name="Henrissat B."/>
            <person name="Blanchette R."/>
            <person name="Grigoriev I."/>
            <person name="Cullen D."/>
        </authorList>
    </citation>
    <scope>NUCLEOTIDE SEQUENCE [LARGE SCALE GENOMIC DNA]</scope>
    <source>
        <strain evidence="2 3">MAD-698-R-SB12</strain>
    </source>
</reference>
<name>A0A1X6MKI2_9APHY</name>
<dbReference type="AlphaFoldDB" id="A0A1X6MKI2"/>
<evidence type="ECO:0000256" key="1">
    <source>
        <dbReference type="SAM" id="MobiDB-lite"/>
    </source>
</evidence>
<dbReference type="OrthoDB" id="3227715at2759"/>
<evidence type="ECO:0000313" key="3">
    <source>
        <dbReference type="Proteomes" id="UP000194127"/>
    </source>
</evidence>
<dbReference type="RefSeq" id="XP_024333357.1">
    <property type="nucleotide sequence ID" value="XM_024488338.1"/>
</dbReference>
<gene>
    <name evidence="2" type="ORF">POSPLADRAFT_1175282</name>
</gene>